<dbReference type="Proteomes" id="UP000309215">
    <property type="component" value="Unassembled WGS sequence"/>
</dbReference>
<dbReference type="PANTHER" id="PTHR35580">
    <property type="entry name" value="CELL SURFACE GLYCOPROTEIN (S-LAYER PROTEIN)-LIKE PROTEIN"/>
    <property type="match status" value="1"/>
</dbReference>
<dbReference type="InterPro" id="IPR052918">
    <property type="entry name" value="Motility_Chemotaxis_Reg"/>
</dbReference>
<dbReference type="PROSITE" id="PS51257">
    <property type="entry name" value="PROKAR_LIPOPROTEIN"/>
    <property type="match status" value="1"/>
</dbReference>
<evidence type="ECO:0000256" key="1">
    <source>
        <dbReference type="SAM" id="MobiDB-lite"/>
    </source>
</evidence>
<evidence type="ECO:0000313" key="3">
    <source>
        <dbReference type="EMBL" id="TKD00222.1"/>
    </source>
</evidence>
<evidence type="ECO:0000313" key="4">
    <source>
        <dbReference type="Proteomes" id="UP000309215"/>
    </source>
</evidence>
<feature type="region of interest" description="Disordered" evidence="1">
    <location>
        <begin position="39"/>
        <end position="59"/>
    </location>
</feature>
<keyword evidence="2" id="KW-0732">Signal</keyword>
<proteinExistence type="predicted"/>
<dbReference type="Gene3D" id="2.80.10.50">
    <property type="match status" value="1"/>
</dbReference>
<reference evidence="3 4" key="1">
    <citation type="submission" date="2019-04" db="EMBL/GenBank/DDBJ databases">
        <authorList>
            <person name="Li Y."/>
            <person name="Wang J."/>
        </authorList>
    </citation>
    <scope>NUCLEOTIDE SEQUENCE [LARGE SCALE GENOMIC DNA]</scope>
    <source>
        <strain evidence="3 4">DSM 14668</strain>
    </source>
</reference>
<dbReference type="AlphaFoldDB" id="A0A4V6WQM1"/>
<name>A0A4V6WQM1_9BACT</name>
<comment type="caution">
    <text evidence="3">The sequence shown here is derived from an EMBL/GenBank/DDBJ whole genome shotgun (WGS) entry which is preliminary data.</text>
</comment>
<dbReference type="PANTHER" id="PTHR35580:SF1">
    <property type="entry name" value="PHYTASE-LIKE DOMAIN-CONTAINING PROTEIN"/>
    <property type="match status" value="1"/>
</dbReference>
<evidence type="ECO:0000256" key="2">
    <source>
        <dbReference type="SAM" id="SignalP"/>
    </source>
</evidence>
<dbReference type="EMBL" id="SSMQ01000049">
    <property type="protein sequence ID" value="TKD00222.1"/>
    <property type="molecule type" value="Genomic_DNA"/>
</dbReference>
<keyword evidence="4" id="KW-1185">Reference proteome</keyword>
<evidence type="ECO:0008006" key="5">
    <source>
        <dbReference type="Google" id="ProtNLM"/>
    </source>
</evidence>
<feature type="compositionally biased region" description="Gly residues" evidence="1">
    <location>
        <begin position="46"/>
        <end position="59"/>
    </location>
</feature>
<accession>A0A4V6WQM1</accession>
<feature type="signal peptide" evidence="2">
    <location>
        <begin position="1"/>
        <end position="34"/>
    </location>
</feature>
<feature type="chain" id="PRO_5020303835" description="Nucleotide-binding protein" evidence="2">
    <location>
        <begin position="35"/>
        <end position="570"/>
    </location>
</feature>
<protein>
    <recommendedName>
        <fullName evidence="5">Nucleotide-binding protein</fullName>
    </recommendedName>
</protein>
<gene>
    <name evidence="3" type="ORF">E8A74_35445</name>
</gene>
<dbReference type="RefSeq" id="WP_136933515.1">
    <property type="nucleotide sequence ID" value="NZ_SSMQ01000049.1"/>
</dbReference>
<dbReference type="OrthoDB" id="253958at2"/>
<dbReference type="SUPFAM" id="SSF63829">
    <property type="entry name" value="Calcium-dependent phosphotriesterase"/>
    <property type="match status" value="1"/>
</dbReference>
<sequence length="570" mass="57408">MFEAMNRKLRQNSALSRRLAIVACLGVMALAACSPEEREFEPTGTSGTGGAGGAGGSGSGMVCTPDEQRSCYSGPPGTEDVGTCKPGIEVCLPNGAGFGECGGAVLPQPEDCLTPEDEACNGVDPLECPALGIGWLRTYGEQASAQMITDIAIAPDGNIVIAGAFGGTIDLGDGPLASTGSLDILLAKLTPKGEVVWAKRFGDAALQQANAVAIDKDGAIYVGGRVLGAVNFGSGVLTSAGSGDAFLAKFDADGGPVWSKLFGDTALQEVRAIAMTKANQVIVAGNFAGNIALGGAQLASAGGNDIFLAKFDETGFHAASRRIGGQGADEFRAIAVNTNDEVVITGVFSSTLELIAGNTLTSKGGLDVFAAQLSPTFAPIWANAWGDAATQQAFDVAIASNGDVLLTGAFEGALNFFGQTIKTDAVASRALYVTRIAGTGDSVVWAKAIGDATAFVTQASLAVGTADQLALAGTFQGGMDFGGGPLMAADAGDLFFAKLSSDGAHVASSVLLSGGAKDNDAANTVFALALLPAGDLIVGGQNHAPFLINKALVGSFDGKDGDAFLGRFLP</sequence>
<organism evidence="3 4">
    <name type="scientific">Polyangium fumosum</name>
    <dbReference type="NCBI Taxonomy" id="889272"/>
    <lineage>
        <taxon>Bacteria</taxon>
        <taxon>Pseudomonadati</taxon>
        <taxon>Myxococcota</taxon>
        <taxon>Polyangia</taxon>
        <taxon>Polyangiales</taxon>
        <taxon>Polyangiaceae</taxon>
        <taxon>Polyangium</taxon>
    </lineage>
</organism>